<gene>
    <name evidence="1" type="ORF">V2H45_24060</name>
</gene>
<reference evidence="1" key="1">
    <citation type="submission" date="2024-01" db="EMBL/GenBank/DDBJ databases">
        <title>Bank of Algae and Cyanobacteria of the Azores (BACA) strain genomes.</title>
        <authorList>
            <person name="Luz R."/>
            <person name="Cordeiro R."/>
            <person name="Fonseca A."/>
            <person name="Goncalves V."/>
        </authorList>
    </citation>
    <scope>NUCLEOTIDE SEQUENCE</scope>
    <source>
        <strain evidence="1">BACA0141</strain>
    </source>
</reference>
<comment type="caution">
    <text evidence="1">The sequence shown here is derived from an EMBL/GenBank/DDBJ whole genome shotgun (WGS) entry which is preliminary data.</text>
</comment>
<dbReference type="InterPro" id="IPR029060">
    <property type="entry name" value="PIN-like_dom_sf"/>
</dbReference>
<name>A0AAW9Q9E1_9CYAN</name>
<sequence>MKYRIYMDVCCLNRPFDDQSQQRIKLEAEAIDEITLRCVSGDFVLISSTALESEIAQNPNPNMADQVMEALTIAQDRIIVTESIVSRAMELISLGFKRFDALHLACAESGNVDVFLTTDDRLLKKSMVYEKTMRVSVANPVIWLMNIAIQKGGQNDDRS</sequence>
<dbReference type="SUPFAM" id="SSF88723">
    <property type="entry name" value="PIN domain-like"/>
    <property type="match status" value="1"/>
</dbReference>
<evidence type="ECO:0000313" key="2">
    <source>
        <dbReference type="Proteomes" id="UP001333818"/>
    </source>
</evidence>
<accession>A0AAW9Q9E1</accession>
<dbReference type="Gene3D" id="3.40.50.1010">
    <property type="entry name" value="5'-nuclease"/>
    <property type="match status" value="1"/>
</dbReference>
<dbReference type="RefSeq" id="WP_330486257.1">
    <property type="nucleotide sequence ID" value="NZ_JAZBJZ010000175.1"/>
</dbReference>
<evidence type="ECO:0000313" key="1">
    <source>
        <dbReference type="EMBL" id="MEE3719820.1"/>
    </source>
</evidence>
<organism evidence="1 2">
    <name type="scientific">Tumidithrix elongata BACA0141</name>
    <dbReference type="NCBI Taxonomy" id="2716417"/>
    <lineage>
        <taxon>Bacteria</taxon>
        <taxon>Bacillati</taxon>
        <taxon>Cyanobacteriota</taxon>
        <taxon>Cyanophyceae</taxon>
        <taxon>Pseudanabaenales</taxon>
        <taxon>Pseudanabaenaceae</taxon>
        <taxon>Tumidithrix</taxon>
        <taxon>Tumidithrix elongata</taxon>
    </lineage>
</organism>
<proteinExistence type="predicted"/>
<dbReference type="AlphaFoldDB" id="A0AAW9Q9E1"/>
<dbReference type="EMBL" id="JAZBJZ010000175">
    <property type="protein sequence ID" value="MEE3719820.1"/>
    <property type="molecule type" value="Genomic_DNA"/>
</dbReference>
<keyword evidence="2" id="KW-1185">Reference proteome</keyword>
<dbReference type="Proteomes" id="UP001333818">
    <property type="component" value="Unassembled WGS sequence"/>
</dbReference>
<protein>
    <submittedName>
        <fullName evidence="1">PIN domain-containing protein</fullName>
    </submittedName>
</protein>